<name>A0A1M4T757_9BACE</name>
<feature type="transmembrane region" description="Helical" evidence="1">
    <location>
        <begin position="145"/>
        <end position="165"/>
    </location>
</feature>
<protein>
    <submittedName>
        <fullName evidence="3">Uncharacterized protein</fullName>
    </submittedName>
</protein>
<feature type="signal peptide" evidence="2">
    <location>
        <begin position="1"/>
        <end position="24"/>
    </location>
</feature>
<evidence type="ECO:0000313" key="3">
    <source>
        <dbReference type="EMBL" id="SHE40372.1"/>
    </source>
</evidence>
<dbReference type="EMBL" id="FQTV01000001">
    <property type="protein sequence ID" value="SHE40372.1"/>
    <property type="molecule type" value="Genomic_DNA"/>
</dbReference>
<feature type="chain" id="PRO_5012906069" evidence="2">
    <location>
        <begin position="25"/>
        <end position="188"/>
    </location>
</feature>
<gene>
    <name evidence="3" type="ORF">SAMN05444405_101300</name>
</gene>
<keyword evidence="4" id="KW-1185">Reference proteome</keyword>
<sequence>MKRCTNLKFLLVTISLFLSLSLQAQGASPVKVCTDTADTLSTSMPANDKSLIAEITLPGNLNGTDIQCICGMADGVLLKENYAVVTKDSLASSQSIIIDHDALAKRYKRKSTNYGIAAVVFGVGVVGCSKYIYDHFSSHRAVNALAIGAVCLGATIGCTIASIVYHHKAGKQLKLSVKGTTASLVYTF</sequence>
<keyword evidence="1" id="KW-0472">Membrane</keyword>
<accession>A0A1M4T757</accession>
<dbReference type="AlphaFoldDB" id="A0A1M4T757"/>
<keyword evidence="2" id="KW-0732">Signal</keyword>
<keyword evidence="1" id="KW-0812">Transmembrane</keyword>
<reference evidence="3 4" key="1">
    <citation type="submission" date="2016-11" db="EMBL/GenBank/DDBJ databases">
        <authorList>
            <person name="Jaros S."/>
            <person name="Januszkiewicz K."/>
            <person name="Wedrychowicz H."/>
        </authorList>
    </citation>
    <scope>NUCLEOTIDE SEQUENCE [LARGE SCALE GENOMIC DNA]</scope>
    <source>
        <strain evidence="3 4">DSM 26991</strain>
    </source>
</reference>
<evidence type="ECO:0000256" key="1">
    <source>
        <dbReference type="SAM" id="Phobius"/>
    </source>
</evidence>
<evidence type="ECO:0000256" key="2">
    <source>
        <dbReference type="SAM" id="SignalP"/>
    </source>
</evidence>
<feature type="transmembrane region" description="Helical" evidence="1">
    <location>
        <begin position="114"/>
        <end position="133"/>
    </location>
</feature>
<evidence type="ECO:0000313" key="4">
    <source>
        <dbReference type="Proteomes" id="UP000184509"/>
    </source>
</evidence>
<keyword evidence="1" id="KW-1133">Transmembrane helix</keyword>
<dbReference type="Proteomes" id="UP000184509">
    <property type="component" value="Unassembled WGS sequence"/>
</dbReference>
<organism evidence="3 4">
    <name type="scientific">Bacteroides luti</name>
    <dbReference type="NCBI Taxonomy" id="1297750"/>
    <lineage>
        <taxon>Bacteria</taxon>
        <taxon>Pseudomonadati</taxon>
        <taxon>Bacteroidota</taxon>
        <taxon>Bacteroidia</taxon>
        <taxon>Bacteroidales</taxon>
        <taxon>Bacteroidaceae</taxon>
        <taxon>Bacteroides</taxon>
    </lineage>
</organism>
<proteinExistence type="predicted"/>
<dbReference type="RefSeq" id="WP_139261181.1">
    <property type="nucleotide sequence ID" value="NZ_FQTV01000001.1"/>
</dbReference>